<organism evidence="2">
    <name type="scientific">uncultured marine thaumarchaeote KM3_05_H05</name>
    <dbReference type="NCBI Taxonomy" id="1455972"/>
    <lineage>
        <taxon>Archaea</taxon>
        <taxon>Nitrososphaerota</taxon>
        <taxon>environmental samples</taxon>
    </lineage>
</organism>
<feature type="region of interest" description="Disordered" evidence="1">
    <location>
        <begin position="72"/>
        <end position="91"/>
    </location>
</feature>
<accession>A0A075G4X9</accession>
<dbReference type="EMBL" id="KF900536">
    <property type="protein sequence ID" value="AIE98474.1"/>
    <property type="molecule type" value="Genomic_DNA"/>
</dbReference>
<name>A0A075G4X9_9ARCH</name>
<sequence length="91" mass="10593">MVNRLKGTIFYTNSMKDDKMKIMCKWCNVSMNCHIVSEEVSDHHGAYGIDSVKMAKIKIHKHFKGRNYCKGSDRTITTPKDKINDNKVHYQ</sequence>
<proteinExistence type="predicted"/>
<protein>
    <submittedName>
        <fullName evidence="2">Uncharacterized protein</fullName>
    </submittedName>
</protein>
<feature type="compositionally biased region" description="Basic and acidic residues" evidence="1">
    <location>
        <begin position="79"/>
        <end position="91"/>
    </location>
</feature>
<reference evidence="2" key="1">
    <citation type="journal article" date="2014" name="Genome Biol. Evol.">
        <title>Pangenome evidence for extensive interdomain horizontal transfer affecting lineage core and shell genes in uncultured planktonic thaumarchaeota and euryarchaeota.</title>
        <authorList>
            <person name="Deschamps P."/>
            <person name="Zivanovic Y."/>
            <person name="Moreira D."/>
            <person name="Rodriguez-Valera F."/>
            <person name="Lopez-Garcia P."/>
        </authorList>
    </citation>
    <scope>NUCLEOTIDE SEQUENCE</scope>
</reference>
<evidence type="ECO:0000313" key="2">
    <source>
        <dbReference type="EMBL" id="AIE98474.1"/>
    </source>
</evidence>
<dbReference type="AlphaFoldDB" id="A0A075G4X9"/>
<evidence type="ECO:0000256" key="1">
    <source>
        <dbReference type="SAM" id="MobiDB-lite"/>
    </source>
</evidence>